<feature type="compositionally biased region" description="Basic and acidic residues" evidence="1">
    <location>
        <begin position="559"/>
        <end position="572"/>
    </location>
</feature>
<dbReference type="InterPro" id="IPR011993">
    <property type="entry name" value="PH-like_dom_sf"/>
</dbReference>
<accession>A0A0D2MJ44</accession>
<feature type="region of interest" description="Disordered" evidence="1">
    <location>
        <begin position="54"/>
        <end position="193"/>
    </location>
</feature>
<evidence type="ECO:0000256" key="1">
    <source>
        <dbReference type="SAM" id="MobiDB-lite"/>
    </source>
</evidence>
<evidence type="ECO:0008006" key="4">
    <source>
        <dbReference type="Google" id="ProtNLM"/>
    </source>
</evidence>
<feature type="region of interest" description="Disordered" evidence="1">
    <location>
        <begin position="463"/>
        <end position="483"/>
    </location>
</feature>
<evidence type="ECO:0000313" key="2">
    <source>
        <dbReference type="EMBL" id="KJA23678.1"/>
    </source>
</evidence>
<feature type="region of interest" description="Disordered" evidence="1">
    <location>
        <begin position="546"/>
        <end position="635"/>
    </location>
</feature>
<dbReference type="OrthoDB" id="3225203at2759"/>
<sequence length="635" mass="70139">MDIRKQKHIPLACRYVPYDQWFLTHVDPTWKIKHIKQLILAKCFMLPFDPRNLGDGPKDGDGSRAPSPITFAPDEGHRPISPIMFANPQELKKKKSTPSHPNIAKEDQSSVGHEDVAEDGAEPEQGKEAGYEEDDEWDDADSDEEEDDDEDMPSPIFPGGKISFAPASLPSGSGRIGAFPPPSTNPTPIHTEAQNFPQDSALMQKRKRRFNPLSKIGAKDRRRSKAVVEEQQTQPEEEGIQTSWFTLLRFATGQVLEDDFPLAWYNFMPHELVELHNSVPPATFAVSSALTHLLLHLPSSVVVEEHSRPKHMHSLSHSGEPVATDTAVAVLASALLFPVAVAVAPEAPPSPSPLAQHQTLLRTQQAVRMNQPATLTQLPRGDAAAYAKPYWEGWVRALRTVYRIEATALPLKESLGPGGRGRFEYPEPMGGMVGGGGVGLVGWETAFGGIEGGVRLKTIEGKEKGKSKYSGPAGERGQEGWRDVRDRDLQRAYEIGSKKTTTLEWRERWVVIKDDVLHLFRQRGDSSPTQRIPLGALVNLRGAEHLQHSIHSKPKHRTRSSDRARERPATRPHEHHRRSASQPRASSSSNTRDAPRKDALSPPTPVLRTKTSALIAESAPAADRCGASCSERTRT</sequence>
<keyword evidence="3" id="KW-1185">Reference proteome</keyword>
<dbReference type="AlphaFoldDB" id="A0A0D2MJ44"/>
<dbReference type="EMBL" id="KN817541">
    <property type="protein sequence ID" value="KJA23678.1"/>
    <property type="molecule type" value="Genomic_DNA"/>
</dbReference>
<dbReference type="Proteomes" id="UP000054270">
    <property type="component" value="Unassembled WGS sequence"/>
</dbReference>
<dbReference type="Gene3D" id="2.30.29.30">
    <property type="entry name" value="Pleckstrin-homology domain (PH domain)/Phosphotyrosine-binding domain (PTB)"/>
    <property type="match status" value="1"/>
</dbReference>
<dbReference type="SUPFAM" id="SSF50729">
    <property type="entry name" value="PH domain-like"/>
    <property type="match status" value="1"/>
</dbReference>
<evidence type="ECO:0000313" key="3">
    <source>
        <dbReference type="Proteomes" id="UP000054270"/>
    </source>
</evidence>
<feature type="compositionally biased region" description="Acidic residues" evidence="1">
    <location>
        <begin position="131"/>
        <end position="152"/>
    </location>
</feature>
<organism evidence="2 3">
    <name type="scientific">Hypholoma sublateritium (strain FD-334 SS-4)</name>
    <dbReference type="NCBI Taxonomy" id="945553"/>
    <lineage>
        <taxon>Eukaryota</taxon>
        <taxon>Fungi</taxon>
        <taxon>Dikarya</taxon>
        <taxon>Basidiomycota</taxon>
        <taxon>Agaricomycotina</taxon>
        <taxon>Agaricomycetes</taxon>
        <taxon>Agaricomycetidae</taxon>
        <taxon>Agaricales</taxon>
        <taxon>Agaricineae</taxon>
        <taxon>Strophariaceae</taxon>
        <taxon>Hypholoma</taxon>
    </lineage>
</organism>
<reference evidence="3" key="1">
    <citation type="submission" date="2014-04" db="EMBL/GenBank/DDBJ databases">
        <title>Evolutionary Origins and Diversification of the Mycorrhizal Mutualists.</title>
        <authorList>
            <consortium name="DOE Joint Genome Institute"/>
            <consortium name="Mycorrhizal Genomics Consortium"/>
            <person name="Kohler A."/>
            <person name="Kuo A."/>
            <person name="Nagy L.G."/>
            <person name="Floudas D."/>
            <person name="Copeland A."/>
            <person name="Barry K.W."/>
            <person name="Cichocki N."/>
            <person name="Veneault-Fourrey C."/>
            <person name="LaButti K."/>
            <person name="Lindquist E.A."/>
            <person name="Lipzen A."/>
            <person name="Lundell T."/>
            <person name="Morin E."/>
            <person name="Murat C."/>
            <person name="Riley R."/>
            <person name="Ohm R."/>
            <person name="Sun H."/>
            <person name="Tunlid A."/>
            <person name="Henrissat B."/>
            <person name="Grigoriev I.V."/>
            <person name="Hibbett D.S."/>
            <person name="Martin F."/>
        </authorList>
    </citation>
    <scope>NUCLEOTIDE SEQUENCE [LARGE SCALE GENOMIC DNA]</scope>
    <source>
        <strain evidence="3">FD-334 SS-4</strain>
    </source>
</reference>
<name>A0A0D2MJ44_HYPSF</name>
<protein>
    <recommendedName>
        <fullName evidence="4">PH domain-containing protein</fullName>
    </recommendedName>
</protein>
<dbReference type="STRING" id="945553.A0A0D2MJ44"/>
<feature type="compositionally biased region" description="Basic and acidic residues" evidence="1">
    <location>
        <begin position="103"/>
        <end position="115"/>
    </location>
</feature>
<gene>
    <name evidence="2" type="ORF">HYPSUDRAFT_569376</name>
</gene>
<feature type="region of interest" description="Disordered" evidence="1">
    <location>
        <begin position="212"/>
        <end position="235"/>
    </location>
</feature>
<feature type="compositionally biased region" description="Basic residues" evidence="1">
    <location>
        <begin position="548"/>
        <end position="558"/>
    </location>
</feature>
<proteinExistence type="predicted"/>
<feature type="compositionally biased region" description="Low complexity" evidence="1">
    <location>
        <begin position="580"/>
        <end position="589"/>
    </location>
</feature>